<protein>
    <submittedName>
        <fullName evidence="1">Pentapeptide repeat-containing protein</fullName>
    </submittedName>
</protein>
<dbReference type="Gene3D" id="2.160.20.80">
    <property type="entry name" value="E3 ubiquitin-protein ligase SopA"/>
    <property type="match status" value="1"/>
</dbReference>
<dbReference type="Proteomes" id="UP001304071">
    <property type="component" value="Chromosome 2"/>
</dbReference>
<dbReference type="RefSeq" id="WP_261897473.1">
    <property type="nucleotide sequence ID" value="NZ_AP024896.1"/>
</dbReference>
<proteinExistence type="predicted"/>
<name>A0ABZ0QG82_9VIBR</name>
<dbReference type="InterPro" id="IPR001646">
    <property type="entry name" value="5peptide_repeat"/>
</dbReference>
<dbReference type="SUPFAM" id="SSF141571">
    <property type="entry name" value="Pentapeptide repeat-like"/>
    <property type="match status" value="1"/>
</dbReference>
<keyword evidence="2" id="KW-1185">Reference proteome</keyword>
<reference evidence="1 2" key="1">
    <citation type="submission" date="2023-11" db="EMBL/GenBank/DDBJ databases">
        <title>Plant-associative lifestyle of Vibrio porteresiae and its evolutionary dynamics.</title>
        <authorList>
            <person name="Rameshkumar N."/>
            <person name="Kirti K."/>
        </authorList>
    </citation>
    <scope>NUCLEOTIDE SEQUENCE [LARGE SCALE GENOMIC DNA]</scope>
    <source>
        <strain evidence="1 2">MSSRF30</strain>
    </source>
</reference>
<evidence type="ECO:0000313" key="1">
    <source>
        <dbReference type="EMBL" id="WPC75488.1"/>
    </source>
</evidence>
<evidence type="ECO:0000313" key="2">
    <source>
        <dbReference type="Proteomes" id="UP001304071"/>
    </source>
</evidence>
<dbReference type="PANTHER" id="PTHR14136">
    <property type="entry name" value="BTB_POZ DOMAIN-CONTAINING PROTEIN KCTD9"/>
    <property type="match status" value="1"/>
</dbReference>
<sequence>MTHILHHYQAADVQQVSRLIATHGQVLTAIRFHQVNFSQQSLVGMTFQQCEFVECSFIEADLSGVHFSECVFVSTPTPCDFSKSNLSGALFQQCDLSHTVWRDVEAIGLRLESCQLSHMVLSNAVFAGTATAQSQLTLRQCDCQGMELSHLVIDGVNLTGCQLRDIKVNQVVMSHCNFAGSLVNACEAVDWDLSYSDLREADVLHLNQATTQLAGAYVNEYQAKTLNLTSVVRIA</sequence>
<dbReference type="EMBL" id="CP138204">
    <property type="protein sequence ID" value="WPC75488.1"/>
    <property type="molecule type" value="Genomic_DNA"/>
</dbReference>
<dbReference type="PANTHER" id="PTHR14136:SF17">
    <property type="entry name" value="BTB_POZ DOMAIN-CONTAINING PROTEIN KCTD9"/>
    <property type="match status" value="1"/>
</dbReference>
<dbReference type="Pfam" id="PF00805">
    <property type="entry name" value="Pentapeptide"/>
    <property type="match status" value="2"/>
</dbReference>
<gene>
    <name evidence="1" type="ORF">R8Z52_21400</name>
</gene>
<dbReference type="InterPro" id="IPR051082">
    <property type="entry name" value="Pentapeptide-BTB/POZ_domain"/>
</dbReference>
<organism evidence="1 2">
    <name type="scientific">Vibrio porteresiae DSM 19223</name>
    <dbReference type="NCBI Taxonomy" id="1123496"/>
    <lineage>
        <taxon>Bacteria</taxon>
        <taxon>Pseudomonadati</taxon>
        <taxon>Pseudomonadota</taxon>
        <taxon>Gammaproteobacteria</taxon>
        <taxon>Vibrionales</taxon>
        <taxon>Vibrionaceae</taxon>
        <taxon>Vibrio</taxon>
    </lineage>
</organism>
<accession>A0ABZ0QG82</accession>